<proteinExistence type="predicted"/>
<gene>
    <name evidence="2" type="ORF">BFN67_05505</name>
</gene>
<dbReference type="AlphaFoldDB" id="A0A1V8RM78"/>
<evidence type="ECO:0000259" key="1">
    <source>
        <dbReference type="Pfam" id="PF10091"/>
    </source>
</evidence>
<dbReference type="InterPro" id="IPR016883">
    <property type="entry name" value="UCP028431"/>
</dbReference>
<evidence type="ECO:0000313" key="2">
    <source>
        <dbReference type="EMBL" id="OQM74300.1"/>
    </source>
</evidence>
<dbReference type="RefSeq" id="WP_080920913.1">
    <property type="nucleotide sequence ID" value="NZ_MDET01000034.1"/>
</dbReference>
<protein>
    <recommendedName>
        <fullName evidence="1">Glycoamylase-like domain-containing protein</fullName>
    </recommendedName>
</protein>
<feature type="domain" description="Glycoamylase-like" evidence="1">
    <location>
        <begin position="185"/>
        <end position="419"/>
    </location>
</feature>
<evidence type="ECO:0000313" key="3">
    <source>
        <dbReference type="Proteomes" id="UP000191905"/>
    </source>
</evidence>
<comment type="caution">
    <text evidence="2">The sequence shown here is derived from an EMBL/GenBank/DDBJ whole genome shotgun (WGS) entry which is preliminary data.</text>
</comment>
<dbReference type="STRING" id="1873176.BFN67_05505"/>
<dbReference type="EMBL" id="MDET01000034">
    <property type="protein sequence ID" value="OQM74300.1"/>
    <property type="molecule type" value="Genomic_DNA"/>
</dbReference>
<dbReference type="PIRSF" id="PIRSF028431">
    <property type="entry name" value="UCP028431"/>
    <property type="match status" value="1"/>
</dbReference>
<reference evidence="2 3" key="1">
    <citation type="journal article" date="2016" name="Int. J. Syst. Evol. Microbiol.">
        <title>Pseudaminobacter manganicus sp. nov., isolated from sludge of a manganese mine.</title>
        <authorList>
            <person name="Li J."/>
            <person name="Huang J."/>
            <person name="Liao S."/>
            <person name="Wang G."/>
        </authorList>
    </citation>
    <scope>NUCLEOTIDE SEQUENCE [LARGE SCALE GENOMIC DNA]</scope>
    <source>
        <strain evidence="2 3">JH-7</strain>
    </source>
</reference>
<dbReference type="InterPro" id="IPR019282">
    <property type="entry name" value="Glycoamylase-like_cons_dom"/>
</dbReference>
<dbReference type="Pfam" id="PF10091">
    <property type="entry name" value="Glycoamylase"/>
    <property type="match status" value="1"/>
</dbReference>
<dbReference type="OrthoDB" id="5937621at2"/>
<keyword evidence="3" id="KW-1185">Reference proteome</keyword>
<dbReference type="Proteomes" id="UP000191905">
    <property type="component" value="Unassembled WGS sequence"/>
</dbReference>
<name>A0A1V8RM78_9HYPH</name>
<organism evidence="2 3">
    <name type="scientific">Manganibacter manganicus</name>
    <dbReference type="NCBI Taxonomy" id="1873176"/>
    <lineage>
        <taxon>Bacteria</taxon>
        <taxon>Pseudomonadati</taxon>
        <taxon>Pseudomonadota</taxon>
        <taxon>Alphaproteobacteria</taxon>
        <taxon>Hyphomicrobiales</taxon>
        <taxon>Phyllobacteriaceae</taxon>
        <taxon>Manganibacter</taxon>
    </lineage>
</organism>
<accession>A0A1V8RM78</accession>
<dbReference type="Gene3D" id="1.50.10.140">
    <property type="match status" value="1"/>
</dbReference>
<sequence>MGQSTTIKPPLSDDLLAALQRKTFDYFLYEANPANGLVADRSRNDSPASIAAVGLALTAYPVGVARGFMTRDDACARTLATLRFFWNSNQDTDPQGTGYKGFYYHFLDMETGRRVWQCELSTIDTALLMAGILTAGAYFREDNEDEEEIRKLSEELYRRVDWDWARNGGATLTHGWKPESGFIDFRWEGYDEALILYVLGLGSPTHPLPPESYAAWLSTYRWRKIHGREFLYAGPLFIHQLSHLWLDFRGIKDAFMREHGSDYFENSRQATFVQREYAIRNPLEFAGYHESSWGITASDGPGHETVLISGVERKFYGYLARGAPYGPDDGTLSPWATVASLPFAPEIVLPALRHFHDIELNLDNPYGFKASFNPTLADGGSHPAGWVAPDHLGLNQGPIVLMIENYRSDFLWRLMRNCPHITRGLRRAGFAGRWL</sequence>